<dbReference type="PANTHER" id="PTHR20883:SF48">
    <property type="entry name" value="ECTOINE DIOXYGENASE"/>
    <property type="match status" value="1"/>
</dbReference>
<dbReference type="GO" id="GO:0016706">
    <property type="term" value="F:2-oxoglutarate-dependent dioxygenase activity"/>
    <property type="evidence" value="ECO:0007669"/>
    <property type="project" value="UniProtKB-ARBA"/>
</dbReference>
<dbReference type="RefSeq" id="WP_090534785.1">
    <property type="nucleotide sequence ID" value="NZ_FNRQ01000005.1"/>
</dbReference>
<dbReference type="SUPFAM" id="SSF51197">
    <property type="entry name" value="Clavaminate synthase-like"/>
    <property type="match status" value="1"/>
</dbReference>
<name>A0A1H4FR72_9BURK</name>
<gene>
    <name evidence="2" type="ORF">SAMN05192564_10519</name>
</gene>
<accession>A0A1H4FR72</accession>
<dbReference type="GO" id="GO:0005506">
    <property type="term" value="F:iron ion binding"/>
    <property type="evidence" value="ECO:0007669"/>
    <property type="project" value="UniProtKB-ARBA"/>
</dbReference>
<evidence type="ECO:0000256" key="1">
    <source>
        <dbReference type="ARBA" id="ARBA00001954"/>
    </source>
</evidence>
<reference evidence="3" key="1">
    <citation type="submission" date="2016-10" db="EMBL/GenBank/DDBJ databases">
        <authorList>
            <person name="Varghese N."/>
            <person name="Submissions S."/>
        </authorList>
    </citation>
    <scope>NUCLEOTIDE SEQUENCE [LARGE SCALE GENOMIC DNA]</scope>
    <source>
        <strain evidence="3">LMG 24000</strain>
    </source>
</reference>
<proteinExistence type="predicted"/>
<dbReference type="AlphaFoldDB" id="A0A1H4FR72"/>
<dbReference type="Proteomes" id="UP000198638">
    <property type="component" value="Unassembled WGS sequence"/>
</dbReference>
<organism evidence="2 3">
    <name type="scientific">Paraburkholderia sartisoli</name>
    <dbReference type="NCBI Taxonomy" id="83784"/>
    <lineage>
        <taxon>Bacteria</taxon>
        <taxon>Pseudomonadati</taxon>
        <taxon>Pseudomonadota</taxon>
        <taxon>Betaproteobacteria</taxon>
        <taxon>Burkholderiales</taxon>
        <taxon>Burkholderiaceae</taxon>
        <taxon>Paraburkholderia</taxon>
    </lineage>
</organism>
<evidence type="ECO:0000313" key="2">
    <source>
        <dbReference type="EMBL" id="SEA99826.1"/>
    </source>
</evidence>
<dbReference type="EMBL" id="FNRQ01000005">
    <property type="protein sequence ID" value="SEA99826.1"/>
    <property type="molecule type" value="Genomic_DNA"/>
</dbReference>
<dbReference type="STRING" id="83784.SAMN05192564_10519"/>
<dbReference type="OrthoDB" id="9791262at2"/>
<evidence type="ECO:0000313" key="3">
    <source>
        <dbReference type="Proteomes" id="UP000198638"/>
    </source>
</evidence>
<comment type="cofactor">
    <cofactor evidence="1">
        <name>Fe(2+)</name>
        <dbReference type="ChEBI" id="CHEBI:29033"/>
    </cofactor>
</comment>
<sequence>MSVQSHPSLHSKKEQVQALRERGFVVVPGLLSPERCAQMKQVAQRQLQEAAAPLEYEADLRYPGAPESKHAPGGHTVRRLLDAYQRDLLFREWATAPEIRGWMELYFGEEPRLSRAHHNCMMTKHPAYGSLTGWHRDVRYWSFERDDLVSVWVALGPETVDNGALWFVPQSHTAPFTSERFDQAKFFRSDLPENQALIQTAISPELKAGDVVFFHCNTLHSAGKNISDDVKFSLVFTYHGASNVPLPGSRSASMPEVAF</sequence>
<keyword evidence="3" id="KW-1185">Reference proteome</keyword>
<dbReference type="InterPro" id="IPR008775">
    <property type="entry name" value="Phytyl_CoA_dOase-like"/>
</dbReference>
<dbReference type="Gene3D" id="2.60.120.620">
    <property type="entry name" value="q2cbj1_9rhob like domain"/>
    <property type="match status" value="1"/>
</dbReference>
<protein>
    <submittedName>
        <fullName evidence="2">Phytanoyl-CoA hydroxylase</fullName>
    </submittedName>
</protein>
<dbReference type="Pfam" id="PF05721">
    <property type="entry name" value="PhyH"/>
    <property type="match status" value="1"/>
</dbReference>
<dbReference type="PANTHER" id="PTHR20883">
    <property type="entry name" value="PHYTANOYL-COA DIOXYGENASE DOMAIN CONTAINING 1"/>
    <property type="match status" value="1"/>
</dbReference>